<keyword evidence="1" id="KW-1277">Toxin-antitoxin system</keyword>
<proteinExistence type="predicted"/>
<name>A0ABS8KQX9_9HYPH</name>
<dbReference type="InterPro" id="IPR035093">
    <property type="entry name" value="RelE/ParE_toxin_dom_sf"/>
</dbReference>
<keyword evidence="3" id="KW-1185">Reference proteome</keyword>
<organism evidence="2 3">
    <name type="scientific">Reyranella aquatilis</name>
    <dbReference type="NCBI Taxonomy" id="2035356"/>
    <lineage>
        <taxon>Bacteria</taxon>
        <taxon>Pseudomonadati</taxon>
        <taxon>Pseudomonadota</taxon>
        <taxon>Alphaproteobacteria</taxon>
        <taxon>Hyphomicrobiales</taxon>
        <taxon>Reyranellaceae</taxon>
        <taxon>Reyranella</taxon>
    </lineage>
</organism>
<dbReference type="EMBL" id="JAJISD010000001">
    <property type="protein sequence ID" value="MCC8428056.1"/>
    <property type="molecule type" value="Genomic_DNA"/>
</dbReference>
<reference evidence="2 3" key="1">
    <citation type="submission" date="2021-11" db="EMBL/GenBank/DDBJ databases">
        <authorList>
            <person name="Lee D.-H."/>
            <person name="Kim S.-B."/>
        </authorList>
    </citation>
    <scope>NUCLEOTIDE SEQUENCE [LARGE SCALE GENOMIC DNA]</scope>
    <source>
        <strain evidence="2 3">KCTC 52223</strain>
    </source>
</reference>
<dbReference type="Gene3D" id="3.30.2310.20">
    <property type="entry name" value="RelE-like"/>
    <property type="match status" value="1"/>
</dbReference>
<dbReference type="Pfam" id="PF05016">
    <property type="entry name" value="ParE_toxin"/>
    <property type="match status" value="1"/>
</dbReference>
<evidence type="ECO:0000313" key="2">
    <source>
        <dbReference type="EMBL" id="MCC8428056.1"/>
    </source>
</evidence>
<evidence type="ECO:0000256" key="1">
    <source>
        <dbReference type="ARBA" id="ARBA00022649"/>
    </source>
</evidence>
<evidence type="ECO:0000313" key="3">
    <source>
        <dbReference type="Proteomes" id="UP001198862"/>
    </source>
</evidence>
<accession>A0ABS8KQX9</accession>
<sequence>MRQQARAAAAVKKFEVVFRPAAEADLLALHRHIAEDAGLEIAGDYIGRIEEVCLSLETSPKRGTTRDDIRGGLRIMGFERRVTIVFQVGKAEVTIVRIFYGGQDYERALRARR</sequence>
<gene>
    <name evidence="2" type="ORF">LJ725_03695</name>
</gene>
<dbReference type="Proteomes" id="UP001198862">
    <property type="component" value="Unassembled WGS sequence"/>
</dbReference>
<comment type="caution">
    <text evidence="2">The sequence shown here is derived from an EMBL/GenBank/DDBJ whole genome shotgun (WGS) entry which is preliminary data.</text>
</comment>
<dbReference type="InterPro" id="IPR007712">
    <property type="entry name" value="RelE/ParE_toxin"/>
</dbReference>
<protein>
    <submittedName>
        <fullName evidence="2">Type II toxin-antitoxin system RelE/ParE family toxin</fullName>
    </submittedName>
</protein>
<dbReference type="RefSeq" id="WP_230549257.1">
    <property type="nucleotide sequence ID" value="NZ_JAJISD010000001.1"/>
</dbReference>